<dbReference type="OrthoDB" id="409136at2759"/>
<dbReference type="STRING" id="913774.A0A0C3HLK0"/>
<sequence length="148" mass="16353">DWALVEMEDASFYRPNFLVIPDTEHGCHIIGELKTQGELNSRSDLDSTSKRSVVMSSGTSGFKRGILSESPSFLLIAPGKAFGLYYTNILIDLQIGDSGSWVIDDMSHEVYGHVVASDSFREAYVMPISATFEDMKSHLQVQSVCLPD</sequence>
<dbReference type="AlphaFoldDB" id="A0A0C3HLK0"/>
<evidence type="ECO:0000313" key="1">
    <source>
        <dbReference type="EMBL" id="KIN03192.1"/>
    </source>
</evidence>
<dbReference type="HOGENOM" id="CLU_1763220_0_0_1"/>
<dbReference type="Proteomes" id="UP000054321">
    <property type="component" value="Unassembled WGS sequence"/>
</dbReference>
<organism evidence="1 2">
    <name type="scientific">Oidiodendron maius (strain Zn)</name>
    <dbReference type="NCBI Taxonomy" id="913774"/>
    <lineage>
        <taxon>Eukaryota</taxon>
        <taxon>Fungi</taxon>
        <taxon>Dikarya</taxon>
        <taxon>Ascomycota</taxon>
        <taxon>Pezizomycotina</taxon>
        <taxon>Leotiomycetes</taxon>
        <taxon>Leotiomycetes incertae sedis</taxon>
        <taxon>Myxotrichaceae</taxon>
        <taxon>Oidiodendron</taxon>
    </lineage>
</organism>
<name>A0A0C3HLK0_OIDMZ</name>
<feature type="non-terminal residue" evidence="1">
    <location>
        <position position="1"/>
    </location>
</feature>
<evidence type="ECO:0000313" key="2">
    <source>
        <dbReference type="Proteomes" id="UP000054321"/>
    </source>
</evidence>
<feature type="non-terminal residue" evidence="1">
    <location>
        <position position="148"/>
    </location>
</feature>
<accession>A0A0C3HLK0</accession>
<dbReference type="InParanoid" id="A0A0C3HLK0"/>
<protein>
    <submittedName>
        <fullName evidence="1">Uncharacterized protein</fullName>
    </submittedName>
</protein>
<reference evidence="1 2" key="1">
    <citation type="submission" date="2014-04" db="EMBL/GenBank/DDBJ databases">
        <authorList>
            <consortium name="DOE Joint Genome Institute"/>
            <person name="Kuo A."/>
            <person name="Martino E."/>
            <person name="Perotto S."/>
            <person name="Kohler A."/>
            <person name="Nagy L.G."/>
            <person name="Floudas D."/>
            <person name="Copeland A."/>
            <person name="Barry K.W."/>
            <person name="Cichocki N."/>
            <person name="Veneault-Fourrey C."/>
            <person name="LaButti K."/>
            <person name="Lindquist E.A."/>
            <person name="Lipzen A."/>
            <person name="Lundell T."/>
            <person name="Morin E."/>
            <person name="Murat C."/>
            <person name="Sun H."/>
            <person name="Tunlid A."/>
            <person name="Henrissat B."/>
            <person name="Grigoriev I.V."/>
            <person name="Hibbett D.S."/>
            <person name="Martin F."/>
            <person name="Nordberg H.P."/>
            <person name="Cantor M.N."/>
            <person name="Hua S.X."/>
        </authorList>
    </citation>
    <scope>NUCLEOTIDE SEQUENCE [LARGE SCALE GENOMIC DNA]</scope>
    <source>
        <strain evidence="1 2">Zn</strain>
    </source>
</reference>
<reference evidence="2" key="2">
    <citation type="submission" date="2015-01" db="EMBL/GenBank/DDBJ databases">
        <title>Evolutionary Origins and Diversification of the Mycorrhizal Mutualists.</title>
        <authorList>
            <consortium name="DOE Joint Genome Institute"/>
            <consortium name="Mycorrhizal Genomics Consortium"/>
            <person name="Kohler A."/>
            <person name="Kuo A."/>
            <person name="Nagy L.G."/>
            <person name="Floudas D."/>
            <person name="Copeland A."/>
            <person name="Barry K.W."/>
            <person name="Cichocki N."/>
            <person name="Veneault-Fourrey C."/>
            <person name="LaButti K."/>
            <person name="Lindquist E.A."/>
            <person name="Lipzen A."/>
            <person name="Lundell T."/>
            <person name="Morin E."/>
            <person name="Murat C."/>
            <person name="Riley R."/>
            <person name="Ohm R."/>
            <person name="Sun H."/>
            <person name="Tunlid A."/>
            <person name="Henrissat B."/>
            <person name="Grigoriev I.V."/>
            <person name="Hibbett D.S."/>
            <person name="Martin F."/>
        </authorList>
    </citation>
    <scope>NUCLEOTIDE SEQUENCE [LARGE SCALE GENOMIC DNA]</scope>
    <source>
        <strain evidence="2">Zn</strain>
    </source>
</reference>
<proteinExistence type="predicted"/>
<dbReference type="EMBL" id="KN832874">
    <property type="protein sequence ID" value="KIN03192.1"/>
    <property type="molecule type" value="Genomic_DNA"/>
</dbReference>
<keyword evidence="2" id="KW-1185">Reference proteome</keyword>
<gene>
    <name evidence="1" type="ORF">OIDMADRAFT_86110</name>
</gene>